<dbReference type="Proteomes" id="UP000242715">
    <property type="component" value="Unassembled WGS sequence"/>
</dbReference>
<proteinExistence type="predicted"/>
<protein>
    <submittedName>
        <fullName evidence="1">Uncharacterized protein</fullName>
    </submittedName>
</protein>
<organism evidence="1 2">
    <name type="scientific">Trifolium subterraneum</name>
    <name type="common">Subterranean clover</name>
    <dbReference type="NCBI Taxonomy" id="3900"/>
    <lineage>
        <taxon>Eukaryota</taxon>
        <taxon>Viridiplantae</taxon>
        <taxon>Streptophyta</taxon>
        <taxon>Embryophyta</taxon>
        <taxon>Tracheophyta</taxon>
        <taxon>Spermatophyta</taxon>
        <taxon>Magnoliopsida</taxon>
        <taxon>eudicotyledons</taxon>
        <taxon>Gunneridae</taxon>
        <taxon>Pentapetalae</taxon>
        <taxon>rosids</taxon>
        <taxon>fabids</taxon>
        <taxon>Fabales</taxon>
        <taxon>Fabaceae</taxon>
        <taxon>Papilionoideae</taxon>
        <taxon>50 kb inversion clade</taxon>
        <taxon>NPAAA clade</taxon>
        <taxon>Hologalegina</taxon>
        <taxon>IRL clade</taxon>
        <taxon>Trifolieae</taxon>
        <taxon>Trifolium</taxon>
    </lineage>
</organism>
<dbReference type="EMBL" id="DF974280">
    <property type="protein sequence ID" value="GAU47079.1"/>
    <property type="molecule type" value="Genomic_DNA"/>
</dbReference>
<evidence type="ECO:0000313" key="1">
    <source>
        <dbReference type="EMBL" id="GAU47079.1"/>
    </source>
</evidence>
<name>A0A2Z6PL12_TRISU</name>
<sequence length="134" mass="15299">MLMKDTWRLHESRNSSDWKSLWLVNAPLRHAMCYGEFVVVEDDLHAFAMCPQVITSWTTTAKKSNMLQAVLQLSFGPFGRTEMQQYGATLKARRNRSVGTHSSYGKTGLKPKKSELGFEYSRQCNTVHNGQSHM</sequence>
<keyword evidence="2" id="KW-1185">Reference proteome</keyword>
<evidence type="ECO:0000313" key="2">
    <source>
        <dbReference type="Proteomes" id="UP000242715"/>
    </source>
</evidence>
<accession>A0A2Z6PL12</accession>
<gene>
    <name evidence="1" type="ORF">TSUD_192050</name>
</gene>
<dbReference type="AlphaFoldDB" id="A0A2Z6PL12"/>
<reference evidence="2" key="1">
    <citation type="journal article" date="2017" name="Front. Plant Sci.">
        <title>Climate Clever Clovers: New Paradigm to Reduce the Environmental Footprint of Ruminants by Breeding Low Methanogenic Forages Utilizing Haplotype Variation.</title>
        <authorList>
            <person name="Kaur P."/>
            <person name="Appels R."/>
            <person name="Bayer P.E."/>
            <person name="Keeble-Gagnere G."/>
            <person name="Wang J."/>
            <person name="Hirakawa H."/>
            <person name="Shirasawa K."/>
            <person name="Vercoe P."/>
            <person name="Stefanova K."/>
            <person name="Durmic Z."/>
            <person name="Nichols P."/>
            <person name="Revell C."/>
            <person name="Isobe S.N."/>
            <person name="Edwards D."/>
            <person name="Erskine W."/>
        </authorList>
    </citation>
    <scope>NUCLEOTIDE SEQUENCE [LARGE SCALE GENOMIC DNA]</scope>
    <source>
        <strain evidence="2">cv. Daliak</strain>
    </source>
</reference>